<dbReference type="EMBL" id="PDUG01000005">
    <property type="protein sequence ID" value="PIC24702.1"/>
    <property type="molecule type" value="Genomic_DNA"/>
</dbReference>
<keyword evidence="1" id="KW-0812">Transmembrane</keyword>
<keyword evidence="1" id="KW-0472">Membrane</keyword>
<protein>
    <recommendedName>
        <fullName evidence="4">7TM GPCR serpentine receptor class x (Srx) domain-containing protein</fullName>
    </recommendedName>
</protein>
<dbReference type="PANTHER" id="PTHR22941">
    <property type="entry name" value="SERPENTINE RECEPTOR"/>
    <property type="match status" value="1"/>
</dbReference>
<organism evidence="2 3">
    <name type="scientific">Caenorhabditis nigoni</name>
    <dbReference type="NCBI Taxonomy" id="1611254"/>
    <lineage>
        <taxon>Eukaryota</taxon>
        <taxon>Metazoa</taxon>
        <taxon>Ecdysozoa</taxon>
        <taxon>Nematoda</taxon>
        <taxon>Chromadorea</taxon>
        <taxon>Rhabditida</taxon>
        <taxon>Rhabditina</taxon>
        <taxon>Rhabditomorpha</taxon>
        <taxon>Rhabditoidea</taxon>
        <taxon>Rhabditidae</taxon>
        <taxon>Peloderinae</taxon>
        <taxon>Caenorhabditis</taxon>
    </lineage>
</organism>
<reference evidence="3" key="1">
    <citation type="submission" date="2017-10" db="EMBL/GenBank/DDBJ databases">
        <title>Rapid genome shrinkage in a self-fertile nematode reveals novel sperm competition proteins.</title>
        <authorList>
            <person name="Yin D."/>
            <person name="Schwarz E.M."/>
            <person name="Thomas C.G."/>
            <person name="Felde R.L."/>
            <person name="Korf I.F."/>
            <person name="Cutter A.D."/>
            <person name="Schartner C.M."/>
            <person name="Ralston E.J."/>
            <person name="Meyer B.J."/>
            <person name="Haag E.S."/>
        </authorList>
    </citation>
    <scope>NUCLEOTIDE SEQUENCE [LARGE SCALE GENOMIC DNA]</scope>
    <source>
        <strain evidence="3">JU1422</strain>
    </source>
</reference>
<evidence type="ECO:0000313" key="2">
    <source>
        <dbReference type="EMBL" id="PIC24702.1"/>
    </source>
</evidence>
<sequence>MLPTLPDYINESPIFVIAIDFHYVVVPMNVIALLMVFESFTFTWLIYKNMETMNRRSLQSENTFKLQRKFLNAIYVQVAVFLVNIIVPLVFIFISLTFNIYNQAANNICFVFFSLHGLFSTLIMLWIHKPYREVCFKMLDLKRLSQKRSTVTVGATRSNRDDSRIRSTMQASVNMR</sequence>
<feature type="transmembrane region" description="Helical" evidence="1">
    <location>
        <begin position="21"/>
        <end position="47"/>
    </location>
</feature>
<evidence type="ECO:0008006" key="4">
    <source>
        <dbReference type="Google" id="ProtNLM"/>
    </source>
</evidence>
<dbReference type="AlphaFoldDB" id="A0A2G5TBQ9"/>
<dbReference type="InterPro" id="IPR019422">
    <property type="entry name" value="7TM_GPCR_serpentine_rcpt_Srh"/>
</dbReference>
<keyword evidence="1" id="KW-1133">Transmembrane helix</keyword>
<gene>
    <name evidence="2" type="primary">Cnig_chr_V.g17924</name>
    <name evidence="2" type="ORF">B9Z55_017924</name>
</gene>
<proteinExistence type="predicted"/>
<keyword evidence="3" id="KW-1185">Reference proteome</keyword>
<dbReference type="Pfam" id="PF10318">
    <property type="entry name" value="7TM_GPCR_Srh"/>
    <property type="match status" value="1"/>
</dbReference>
<evidence type="ECO:0000313" key="3">
    <source>
        <dbReference type="Proteomes" id="UP000230233"/>
    </source>
</evidence>
<dbReference type="InterPro" id="IPR053220">
    <property type="entry name" value="Nematode_rcpt-like_serp_H"/>
</dbReference>
<dbReference type="OrthoDB" id="5877491at2759"/>
<dbReference type="SUPFAM" id="SSF81321">
    <property type="entry name" value="Family A G protein-coupled receptor-like"/>
    <property type="match status" value="1"/>
</dbReference>
<evidence type="ECO:0000256" key="1">
    <source>
        <dbReference type="SAM" id="Phobius"/>
    </source>
</evidence>
<feature type="transmembrane region" description="Helical" evidence="1">
    <location>
        <begin position="104"/>
        <end position="127"/>
    </location>
</feature>
<name>A0A2G5TBQ9_9PELO</name>
<feature type="transmembrane region" description="Helical" evidence="1">
    <location>
        <begin position="74"/>
        <end position="98"/>
    </location>
</feature>
<comment type="caution">
    <text evidence="2">The sequence shown here is derived from an EMBL/GenBank/DDBJ whole genome shotgun (WGS) entry which is preliminary data.</text>
</comment>
<dbReference type="Proteomes" id="UP000230233">
    <property type="component" value="Chromosome V"/>
</dbReference>
<dbReference type="PANTHER" id="PTHR22941:SF13">
    <property type="entry name" value="SERPENTINE RECEPTOR, CLASS H"/>
    <property type="match status" value="1"/>
</dbReference>
<accession>A0A2G5TBQ9</accession>